<dbReference type="Proteomes" id="UP000247823">
    <property type="component" value="Unassembled WGS sequence"/>
</dbReference>
<evidence type="ECO:0000313" key="5">
    <source>
        <dbReference type="Proteomes" id="UP000245399"/>
    </source>
</evidence>
<evidence type="ECO:0000313" key="4">
    <source>
        <dbReference type="Proteomes" id="UP000050489"/>
    </source>
</evidence>
<sequence>MGAIKITPDNVAPGNGPKYNVITIGASNGAQGLKAAVKSRQSIILWYSGVIADSPGILPHYLFFSMSNYVG</sequence>
<evidence type="ECO:0000313" key="2">
    <source>
        <dbReference type="EMBL" id="OCO85179.1"/>
    </source>
</evidence>
<dbReference type="RefSeq" id="WP_038873918.1">
    <property type="nucleotide sequence ID" value="NZ_CABMHU010000123.1"/>
</dbReference>
<reference evidence="4" key="1">
    <citation type="submission" date="2016-04" db="EMBL/GenBank/DDBJ databases">
        <authorList>
            <person name="Osei Sekyere J."/>
            <person name="Sivertsen A."/>
            <person name="Pedersen A.T."/>
            <person name="Sundsfjord A."/>
        </authorList>
    </citation>
    <scope>NUCLEOTIDE SEQUENCE [LARGE SCALE GENOMIC DNA]</scope>
    <source>
        <strain evidence="4">945174350</strain>
    </source>
</reference>
<dbReference type="Proteomes" id="UP000050489">
    <property type="component" value="Unassembled WGS sequence"/>
</dbReference>
<evidence type="ECO:0000313" key="1">
    <source>
        <dbReference type="EMBL" id="AWL66718.1"/>
    </source>
</evidence>
<dbReference type="EMBL" id="CP029449">
    <property type="protein sequence ID" value="AWL66718.1"/>
    <property type="molecule type" value="Genomic_DNA"/>
</dbReference>
<dbReference type="Proteomes" id="UP000245399">
    <property type="component" value="Chromosome"/>
</dbReference>
<gene>
    <name evidence="2" type="ORF">AN695_0201440</name>
    <name evidence="1" type="ORF">DKC05_03055</name>
    <name evidence="3" type="ORF">DMW51_01010</name>
</gene>
<evidence type="ECO:0000313" key="6">
    <source>
        <dbReference type="Proteomes" id="UP000247823"/>
    </source>
</evidence>
<reference evidence="2" key="2">
    <citation type="journal article" date="2017" name="PLoS ONE">
        <title>Genomic and phenotypic characterisation of fluoroquinolone resistance mechanisms in Enterobacteriaceae in Durban, South Africa.</title>
        <authorList>
            <person name="Osei Sekyere J."/>
            <person name="Amoako D.G."/>
        </authorList>
    </citation>
    <scope>NUCLEOTIDE SEQUENCE</scope>
    <source>
        <strain evidence="2">945174350</strain>
    </source>
</reference>
<dbReference type="EMBL" id="QJQB01000017">
    <property type="protein sequence ID" value="PYA75016.1"/>
    <property type="molecule type" value="Genomic_DNA"/>
</dbReference>
<organism evidence="2 4">
    <name type="scientific">Serratia marcescens</name>
    <dbReference type="NCBI Taxonomy" id="615"/>
    <lineage>
        <taxon>Bacteria</taxon>
        <taxon>Pseudomonadati</taxon>
        <taxon>Pseudomonadota</taxon>
        <taxon>Gammaproteobacteria</taxon>
        <taxon>Enterobacterales</taxon>
        <taxon>Yersiniaceae</taxon>
        <taxon>Serratia</taxon>
    </lineage>
</organism>
<name>A0A0G3SJC8_SERMA</name>
<protein>
    <submittedName>
        <fullName evidence="2">Uncharacterized protein</fullName>
    </submittedName>
</protein>
<reference evidence="3" key="5">
    <citation type="submission" date="2018-06" db="EMBL/GenBank/DDBJ databases">
        <authorList>
            <person name="Martins R.C."/>
            <person name="Perdigao-Neto L.V."/>
            <person name="Costa S.F."/>
            <person name="Levin A.S.S."/>
        </authorList>
    </citation>
    <scope>NUCLEOTIDE SEQUENCE</scope>
    <source>
        <strain evidence="3">1283</strain>
    </source>
</reference>
<evidence type="ECO:0000313" key="3">
    <source>
        <dbReference type="EMBL" id="PYA75016.1"/>
    </source>
</evidence>
<proteinExistence type="predicted"/>
<dbReference type="AlphaFoldDB" id="A0A0G3SJC8"/>
<reference evidence="1 5" key="3">
    <citation type="submission" date="2018-05" db="EMBL/GenBank/DDBJ databases">
        <title>Klebsiella quasipneumonaiae provides a window into carbapenemase gene transfer, plasmid rearrangements and nosocomial acquisition from the hospital environment.</title>
        <authorList>
            <person name="Mathers A.J."/>
            <person name="Vegesana K."/>
            <person name="Stoesser N."/>
            <person name="Crook D."/>
            <person name="Vaughan A."/>
            <person name="Barry K."/>
            <person name="Parikh H."/>
            <person name="Sebra R."/>
            <person name="Kotay S."/>
            <person name="Walker A.S."/>
            <person name="Sheppard A.E."/>
        </authorList>
    </citation>
    <scope>NUCLEOTIDE SEQUENCE [LARGE SCALE GENOMIC DNA]</scope>
    <source>
        <strain evidence="1 5">CAV1761</strain>
    </source>
</reference>
<keyword evidence="6" id="KW-1185">Reference proteome</keyword>
<reference evidence="3" key="4">
    <citation type="submission" date="2018-06" db="EMBL/GenBank/DDBJ databases">
        <title>Serratia marcescens genome sequencing and assembly.</title>
        <authorList>
            <person name="Martins R.C.R."/>
            <person name="Perdigao-Neto L.V."/>
            <person name="Costa S.F."/>
            <person name="Levin A.S.S."/>
        </authorList>
    </citation>
    <scope>NUCLEOTIDE SEQUENCE</scope>
    <source>
        <strain evidence="3">1283</strain>
    </source>
</reference>
<accession>A0A0G3SJC8</accession>
<dbReference type="EMBL" id="LJEX02000092">
    <property type="protein sequence ID" value="OCO85179.1"/>
    <property type="molecule type" value="Genomic_DNA"/>
</dbReference>